<reference evidence="2" key="1">
    <citation type="submission" date="2022-10" db="EMBL/GenBank/DDBJ databases">
        <authorList>
            <person name="Chen Y."/>
            <person name="Dougan E. K."/>
            <person name="Chan C."/>
            <person name="Rhodes N."/>
            <person name="Thang M."/>
        </authorList>
    </citation>
    <scope>NUCLEOTIDE SEQUENCE</scope>
</reference>
<organism evidence="2">
    <name type="scientific">Cladocopium goreaui</name>
    <dbReference type="NCBI Taxonomy" id="2562237"/>
    <lineage>
        <taxon>Eukaryota</taxon>
        <taxon>Sar</taxon>
        <taxon>Alveolata</taxon>
        <taxon>Dinophyceae</taxon>
        <taxon>Suessiales</taxon>
        <taxon>Symbiodiniaceae</taxon>
        <taxon>Cladocopium</taxon>
    </lineage>
</organism>
<evidence type="ECO:0000256" key="1">
    <source>
        <dbReference type="SAM" id="MobiDB-lite"/>
    </source>
</evidence>
<accession>A0A9P1GK63</accession>
<dbReference type="AlphaFoldDB" id="A0A9P1GK63"/>
<sequence length="109" mass="11118">MLKGISSGFPMVETEIRQDGDQWEVSTIPRPLDAAPEPKKGAKAPKGGPDPSAMQVSAVASAEDHVYYVYCCQKPSLPDPVEGVEGEAGSAEGSGSAAGSATGEEAPAE</sequence>
<proteinExistence type="predicted"/>
<dbReference type="EMBL" id="CAMXCT030006620">
    <property type="protein sequence ID" value="CAL4804392.1"/>
    <property type="molecule type" value="Genomic_DNA"/>
</dbReference>
<evidence type="ECO:0000313" key="2">
    <source>
        <dbReference type="EMBL" id="CAI4017080.1"/>
    </source>
</evidence>
<name>A0A9P1GK63_9DINO</name>
<keyword evidence="4" id="KW-1185">Reference proteome</keyword>
<comment type="caution">
    <text evidence="2">The sequence shown here is derived from an EMBL/GenBank/DDBJ whole genome shotgun (WGS) entry which is preliminary data.</text>
</comment>
<dbReference type="Proteomes" id="UP001152797">
    <property type="component" value="Unassembled WGS sequence"/>
</dbReference>
<feature type="region of interest" description="Disordered" evidence="1">
    <location>
        <begin position="78"/>
        <end position="109"/>
    </location>
</feature>
<dbReference type="EMBL" id="CAMXCT010006620">
    <property type="protein sequence ID" value="CAI4017080.1"/>
    <property type="molecule type" value="Genomic_DNA"/>
</dbReference>
<protein>
    <submittedName>
        <fullName evidence="2">Uncharacterized protein</fullName>
    </submittedName>
</protein>
<feature type="compositionally biased region" description="Low complexity" evidence="1">
    <location>
        <begin position="87"/>
        <end position="109"/>
    </location>
</feature>
<reference evidence="3" key="2">
    <citation type="submission" date="2024-04" db="EMBL/GenBank/DDBJ databases">
        <authorList>
            <person name="Chen Y."/>
            <person name="Shah S."/>
            <person name="Dougan E. K."/>
            <person name="Thang M."/>
            <person name="Chan C."/>
        </authorList>
    </citation>
    <scope>NUCLEOTIDE SEQUENCE [LARGE SCALE GENOMIC DNA]</scope>
</reference>
<dbReference type="EMBL" id="CAMXCT020006620">
    <property type="protein sequence ID" value="CAL1170455.1"/>
    <property type="molecule type" value="Genomic_DNA"/>
</dbReference>
<evidence type="ECO:0000313" key="3">
    <source>
        <dbReference type="EMBL" id="CAL1170455.1"/>
    </source>
</evidence>
<gene>
    <name evidence="2" type="ORF">C1SCF055_LOCUS41755</name>
</gene>
<feature type="region of interest" description="Disordered" evidence="1">
    <location>
        <begin position="1"/>
        <end position="54"/>
    </location>
</feature>
<evidence type="ECO:0000313" key="4">
    <source>
        <dbReference type="Proteomes" id="UP001152797"/>
    </source>
</evidence>